<sequence length="88" mass="9996">METDTAMEAWQRLEQLRDDLTGSGWPCNLAGTRDQPVLRVRNPWVPVMEDEIVYTGDTFCWAWGPKIGDNAQDVAQVIRHVLREVSGP</sequence>
<evidence type="ECO:0000313" key="1">
    <source>
        <dbReference type="EMBL" id="MFI6502350.1"/>
    </source>
</evidence>
<keyword evidence="2" id="KW-1185">Reference proteome</keyword>
<comment type="caution">
    <text evidence="1">The sequence shown here is derived from an EMBL/GenBank/DDBJ whole genome shotgun (WGS) entry which is preliminary data.</text>
</comment>
<reference evidence="1 2" key="1">
    <citation type="submission" date="2024-10" db="EMBL/GenBank/DDBJ databases">
        <title>The Natural Products Discovery Center: Release of the First 8490 Sequenced Strains for Exploring Actinobacteria Biosynthetic Diversity.</title>
        <authorList>
            <person name="Kalkreuter E."/>
            <person name="Kautsar S.A."/>
            <person name="Yang D."/>
            <person name="Bader C.D."/>
            <person name="Teijaro C.N."/>
            <person name="Fluegel L."/>
            <person name="Davis C.M."/>
            <person name="Simpson J.R."/>
            <person name="Lauterbach L."/>
            <person name="Steele A.D."/>
            <person name="Gui C."/>
            <person name="Meng S."/>
            <person name="Li G."/>
            <person name="Viehrig K."/>
            <person name="Ye F."/>
            <person name="Su P."/>
            <person name="Kiefer A.F."/>
            <person name="Nichols A."/>
            <person name="Cepeda A.J."/>
            <person name="Yan W."/>
            <person name="Fan B."/>
            <person name="Jiang Y."/>
            <person name="Adhikari A."/>
            <person name="Zheng C.-J."/>
            <person name="Schuster L."/>
            <person name="Cowan T.M."/>
            <person name="Smanski M.J."/>
            <person name="Chevrette M.G."/>
            <person name="De Carvalho L.P.S."/>
            <person name="Shen B."/>
        </authorList>
    </citation>
    <scope>NUCLEOTIDE SEQUENCE [LARGE SCALE GENOMIC DNA]</scope>
    <source>
        <strain evidence="1 2">NPDC050545</strain>
    </source>
</reference>
<organism evidence="1 2">
    <name type="scientific">Nonomuraea typhae</name>
    <dbReference type="NCBI Taxonomy" id="2603600"/>
    <lineage>
        <taxon>Bacteria</taxon>
        <taxon>Bacillati</taxon>
        <taxon>Actinomycetota</taxon>
        <taxon>Actinomycetes</taxon>
        <taxon>Streptosporangiales</taxon>
        <taxon>Streptosporangiaceae</taxon>
        <taxon>Nonomuraea</taxon>
    </lineage>
</organism>
<dbReference type="RefSeq" id="WP_397087546.1">
    <property type="nucleotide sequence ID" value="NZ_JBITGY010000009.1"/>
</dbReference>
<name>A0ABW7Z2F3_9ACTN</name>
<protein>
    <submittedName>
        <fullName evidence="1">Uncharacterized protein</fullName>
    </submittedName>
</protein>
<accession>A0ABW7Z2F3</accession>
<gene>
    <name evidence="1" type="ORF">ACIBG2_33575</name>
</gene>
<proteinExistence type="predicted"/>
<evidence type="ECO:0000313" key="2">
    <source>
        <dbReference type="Proteomes" id="UP001612741"/>
    </source>
</evidence>
<dbReference type="EMBL" id="JBITGY010000009">
    <property type="protein sequence ID" value="MFI6502350.1"/>
    <property type="molecule type" value="Genomic_DNA"/>
</dbReference>
<dbReference type="Proteomes" id="UP001612741">
    <property type="component" value="Unassembled WGS sequence"/>
</dbReference>